<accession>A0A516NVW8</accession>
<protein>
    <submittedName>
        <fullName evidence="1">Uncharacterized protein</fullName>
    </submittedName>
</protein>
<reference evidence="1 2" key="1">
    <citation type="submission" date="2019-07" db="EMBL/GenBank/DDBJ databases">
        <title>Complete Genome Sequence and Methylome Analysis of Nocardia otitidis-caviarum NEB252.</title>
        <authorList>
            <person name="Fomenkov A."/>
            <person name="Anton B.P."/>
            <person name="Vincze T."/>
            <person name="Roberts R.J."/>
        </authorList>
    </citation>
    <scope>NUCLEOTIDE SEQUENCE [LARGE SCALE GENOMIC DNA]</scope>
    <source>
        <strain evidence="1 2">NEB252</strain>
    </source>
</reference>
<dbReference type="KEGG" id="nod:FOH10_34390"/>
<dbReference type="AlphaFoldDB" id="A0A516NVW8"/>
<evidence type="ECO:0000313" key="2">
    <source>
        <dbReference type="Proteomes" id="UP000317039"/>
    </source>
</evidence>
<dbReference type="EMBL" id="CP041695">
    <property type="protein sequence ID" value="QDP83056.1"/>
    <property type="molecule type" value="Genomic_DNA"/>
</dbReference>
<sequence length="139" mass="16057">MGILSRYAEIVVLARDAKLVMDGLTKPDKSRPWQQSFIPIDDAIFSGAGYEFGSDECYMWIIQFYRNNWQGLLAHLESLPWPRPETVQVLIRDEEDDCFGLWMIYDGKLTEVNLPRTRREVDPRPGYGVLVREDSGISD</sequence>
<gene>
    <name evidence="1" type="ORF">FOH10_34390</name>
</gene>
<dbReference type="Proteomes" id="UP000317039">
    <property type="component" value="Chromosome"/>
</dbReference>
<proteinExistence type="predicted"/>
<dbReference type="GeneID" id="80337444"/>
<name>A0A516NVW8_9NOCA</name>
<evidence type="ECO:0000313" key="1">
    <source>
        <dbReference type="EMBL" id="QDP83056.1"/>
    </source>
</evidence>
<dbReference type="RefSeq" id="WP_143983745.1">
    <property type="nucleotide sequence ID" value="NZ_CP041695.1"/>
</dbReference>
<organism evidence="1 2">
    <name type="scientific">Nocardia otitidiscaviarum</name>
    <dbReference type="NCBI Taxonomy" id="1823"/>
    <lineage>
        <taxon>Bacteria</taxon>
        <taxon>Bacillati</taxon>
        <taxon>Actinomycetota</taxon>
        <taxon>Actinomycetes</taxon>
        <taxon>Mycobacteriales</taxon>
        <taxon>Nocardiaceae</taxon>
        <taxon>Nocardia</taxon>
    </lineage>
</organism>